<evidence type="ECO:0008006" key="5">
    <source>
        <dbReference type="Google" id="ProtNLM"/>
    </source>
</evidence>
<dbReference type="EMBL" id="SHMC01000002">
    <property type="protein sequence ID" value="TAA26927.1"/>
    <property type="molecule type" value="Genomic_DNA"/>
</dbReference>
<name>A0A4Q8LDE4_9GAMM</name>
<sequence length="256" mass="27123">MRPTLPFFLCLAATVAGTSAQAMAEPTRVDVRVLARGAKFLGGYAAAARVVLSDAETGQILAQGQTSGTTGDTRRIMDGKNPPGTRRSTPDSAVFHATLDLDRPRRVTLSVTGPLSQPQATTTATSTQWILPGRDLTAGDGWLMELPGLIVDLAQPVAYQWIKSGTTVPLRAGVTMLCGCALSENGPWPARDVEVEAYVTVDGATLGKVGLRFDPGSAMFEANLPATAPGLYEVEVRAWMEKHNNAGVARTAFFVH</sequence>
<comment type="caution">
    <text evidence="3">The sequence shown here is derived from an EMBL/GenBank/DDBJ whole genome shotgun (WGS) entry which is preliminary data.</text>
</comment>
<feature type="signal peptide" evidence="2">
    <location>
        <begin position="1"/>
        <end position="24"/>
    </location>
</feature>
<keyword evidence="2" id="KW-0732">Signal</keyword>
<evidence type="ECO:0000313" key="3">
    <source>
        <dbReference type="EMBL" id="TAA26927.1"/>
    </source>
</evidence>
<dbReference type="AlphaFoldDB" id="A0A4Q8LDE4"/>
<evidence type="ECO:0000256" key="1">
    <source>
        <dbReference type="SAM" id="MobiDB-lite"/>
    </source>
</evidence>
<organism evidence="3 4">
    <name type="scientific">Pseudoxanthomonas winnipegensis</name>
    <dbReference type="NCBI Taxonomy" id="2480810"/>
    <lineage>
        <taxon>Bacteria</taxon>
        <taxon>Pseudomonadati</taxon>
        <taxon>Pseudomonadota</taxon>
        <taxon>Gammaproteobacteria</taxon>
        <taxon>Lysobacterales</taxon>
        <taxon>Lysobacteraceae</taxon>
        <taxon>Pseudoxanthomonas</taxon>
    </lineage>
</organism>
<evidence type="ECO:0000256" key="2">
    <source>
        <dbReference type="SAM" id="SignalP"/>
    </source>
</evidence>
<proteinExistence type="predicted"/>
<dbReference type="RefSeq" id="WP_130550778.1">
    <property type="nucleotide sequence ID" value="NZ_SHMC01000002.1"/>
</dbReference>
<feature type="chain" id="PRO_5020825353" description="Ig-like domain-containing protein" evidence="2">
    <location>
        <begin position="25"/>
        <end position="256"/>
    </location>
</feature>
<reference evidence="3 4" key="1">
    <citation type="submission" date="2019-02" db="EMBL/GenBank/DDBJ databases">
        <title>WGS of Pseudoxanthomonas species novum from clinical isolates.</title>
        <authorList>
            <person name="Bernier A.-M."/>
            <person name="Bernard K."/>
            <person name="Vachon A."/>
        </authorList>
    </citation>
    <scope>NUCLEOTIDE SEQUENCE [LARGE SCALE GENOMIC DNA]</scope>
    <source>
        <strain evidence="3 4">NML171200</strain>
    </source>
</reference>
<dbReference type="Proteomes" id="UP000292627">
    <property type="component" value="Unassembled WGS sequence"/>
</dbReference>
<evidence type="ECO:0000313" key="4">
    <source>
        <dbReference type="Proteomes" id="UP000292627"/>
    </source>
</evidence>
<dbReference type="OrthoDB" id="9770889at2"/>
<gene>
    <name evidence="3" type="ORF">EA660_06865</name>
</gene>
<feature type="region of interest" description="Disordered" evidence="1">
    <location>
        <begin position="63"/>
        <end position="91"/>
    </location>
</feature>
<protein>
    <recommendedName>
        <fullName evidence="5">Ig-like domain-containing protein</fullName>
    </recommendedName>
</protein>
<accession>A0A4Q8LDE4</accession>